<proteinExistence type="predicted"/>
<protein>
    <submittedName>
        <fullName evidence="1">Uncharacterized protein</fullName>
    </submittedName>
</protein>
<gene>
    <name evidence="1" type="ORF">ARMSODRAFT_1017298</name>
</gene>
<name>A0A2H3C5J5_9AGAR</name>
<accession>A0A2H3C5J5</accession>
<evidence type="ECO:0000313" key="1">
    <source>
        <dbReference type="EMBL" id="PBK71393.1"/>
    </source>
</evidence>
<dbReference type="Proteomes" id="UP000218334">
    <property type="component" value="Unassembled WGS sequence"/>
</dbReference>
<reference evidence="2" key="1">
    <citation type="journal article" date="2017" name="Nat. Ecol. Evol.">
        <title>Genome expansion and lineage-specific genetic innovations in the forest pathogenic fungi Armillaria.</title>
        <authorList>
            <person name="Sipos G."/>
            <person name="Prasanna A.N."/>
            <person name="Walter M.C."/>
            <person name="O'Connor E."/>
            <person name="Balint B."/>
            <person name="Krizsan K."/>
            <person name="Kiss B."/>
            <person name="Hess J."/>
            <person name="Varga T."/>
            <person name="Slot J."/>
            <person name="Riley R."/>
            <person name="Boka B."/>
            <person name="Rigling D."/>
            <person name="Barry K."/>
            <person name="Lee J."/>
            <person name="Mihaltcheva S."/>
            <person name="LaButti K."/>
            <person name="Lipzen A."/>
            <person name="Waldron R."/>
            <person name="Moloney N.M."/>
            <person name="Sperisen C."/>
            <person name="Kredics L."/>
            <person name="Vagvoelgyi C."/>
            <person name="Patrignani A."/>
            <person name="Fitzpatrick D."/>
            <person name="Nagy I."/>
            <person name="Doyle S."/>
            <person name="Anderson J.B."/>
            <person name="Grigoriev I.V."/>
            <person name="Gueldener U."/>
            <person name="Muensterkoetter M."/>
            <person name="Nagy L.G."/>
        </authorList>
    </citation>
    <scope>NUCLEOTIDE SEQUENCE [LARGE SCALE GENOMIC DNA]</scope>
    <source>
        <strain evidence="2">28-4</strain>
    </source>
</reference>
<dbReference type="EMBL" id="KZ293424">
    <property type="protein sequence ID" value="PBK71393.1"/>
    <property type="molecule type" value="Genomic_DNA"/>
</dbReference>
<sequence length="179" mass="20772">MKADSFKHIDYDLILNMDASTLEASRDLLQLLVSEEAVENLQRGFLKYQSLAGFALEIVKRKMNRSIGAKTAKFKLTTSGEVRIATSSSTTLPEERDMNNMSFRDTFIIYANMLETDLDMDDGKQGQLMNRMRKSLLDHLCWCLYYVDAEGKHQVIVRYSKQIHHEAWQHGHHNYDYSQ</sequence>
<keyword evidence="2" id="KW-1185">Reference proteome</keyword>
<dbReference type="AlphaFoldDB" id="A0A2H3C5J5"/>
<organism evidence="1 2">
    <name type="scientific">Armillaria solidipes</name>
    <dbReference type="NCBI Taxonomy" id="1076256"/>
    <lineage>
        <taxon>Eukaryota</taxon>
        <taxon>Fungi</taxon>
        <taxon>Dikarya</taxon>
        <taxon>Basidiomycota</taxon>
        <taxon>Agaricomycotina</taxon>
        <taxon>Agaricomycetes</taxon>
        <taxon>Agaricomycetidae</taxon>
        <taxon>Agaricales</taxon>
        <taxon>Marasmiineae</taxon>
        <taxon>Physalacriaceae</taxon>
        <taxon>Armillaria</taxon>
    </lineage>
</organism>
<evidence type="ECO:0000313" key="2">
    <source>
        <dbReference type="Proteomes" id="UP000218334"/>
    </source>
</evidence>